<proteinExistence type="predicted"/>
<dbReference type="OrthoDB" id="9776898at2"/>
<accession>A0A328JQX2</accession>
<dbReference type="Proteomes" id="UP000249123">
    <property type="component" value="Unassembled WGS sequence"/>
</dbReference>
<dbReference type="eggNOG" id="COG3146">
    <property type="taxonomic scope" value="Bacteria"/>
</dbReference>
<reference evidence="1 2" key="1">
    <citation type="submission" date="2013-04" db="EMBL/GenBank/DDBJ databases">
        <title>Hyphomonas sp. T24B3 Genome Sequencing.</title>
        <authorList>
            <person name="Lai Q."/>
            <person name="Shao Z."/>
        </authorList>
    </citation>
    <scope>NUCLEOTIDE SEQUENCE [LARGE SCALE GENOMIC DNA]</scope>
    <source>
        <strain evidence="1 2">T24B3</strain>
    </source>
</reference>
<name>A0A062U1L0_9PROT</name>
<dbReference type="PANTHER" id="PTHR47017">
    <property type="entry name" value="ACYL-COA"/>
    <property type="match status" value="1"/>
</dbReference>
<evidence type="ECO:0008006" key="3">
    <source>
        <dbReference type="Google" id="ProtNLM"/>
    </source>
</evidence>
<dbReference type="Gene3D" id="3.40.630.30">
    <property type="match status" value="1"/>
</dbReference>
<dbReference type="SUPFAM" id="SSF55729">
    <property type="entry name" value="Acyl-CoA N-acyltransferases (Nat)"/>
    <property type="match status" value="1"/>
</dbReference>
<dbReference type="EMBL" id="AWFB01000012">
    <property type="protein sequence ID" value="RAN34297.1"/>
    <property type="molecule type" value="Genomic_DNA"/>
</dbReference>
<evidence type="ECO:0000313" key="2">
    <source>
        <dbReference type="Proteomes" id="UP000249123"/>
    </source>
</evidence>
<protein>
    <recommendedName>
        <fullName evidence="3">GNAT family N-acetyltransferase</fullName>
    </recommendedName>
</protein>
<sequence length="388" mass="43962">MDDTALKISFASALADVSPEEWNAVANPKGVRYDPFLKWEFLESMESSGAATAATGWMPRHILLRDASGKLKAAMPLYGKSHSRGEFVFDHSWADAFERAGGVYYPKLLGAVPFTPVTGRRFLVEPGPDEARLKTALLSGAIQLAESNELSSLHINFLPKEDAEMMERNGLLLRTDQQFHWQNKRYNTFTDFLGDLSSAKRKNLRKERQKAQQGLEFVHLRGDEITEDHLDTFFVFYMDTGSRKWGSPYLTRQSFSLLRERMSDDLLFIFAMENGVPIGGAMNLIGSDTLYGRYWGCTVHRPMLHFETCYYQAIDYAIAHGLEFVEAGAQGGHKLARGYAPVTTYSTHWISHPGLRNAVADYLEREREAVESDIEYLSERTPFKKGEQ</sequence>
<dbReference type="InterPro" id="IPR016181">
    <property type="entry name" value="Acyl_CoA_acyltransferase"/>
</dbReference>
<dbReference type="PANTHER" id="PTHR47017:SF1">
    <property type="entry name" value="ACYL-COA"/>
    <property type="match status" value="1"/>
</dbReference>
<dbReference type="RefSeq" id="WP_034825420.1">
    <property type="nucleotide sequence ID" value="NZ_AWFA01000012.1"/>
</dbReference>
<comment type="caution">
    <text evidence="1">The sequence shown here is derived from an EMBL/GenBank/DDBJ whole genome shotgun (WGS) entry which is preliminary data.</text>
</comment>
<organism evidence="1 2">
    <name type="scientific">Hyphomonas pacifica</name>
    <dbReference type="NCBI Taxonomy" id="1280941"/>
    <lineage>
        <taxon>Bacteria</taxon>
        <taxon>Pseudomonadati</taxon>
        <taxon>Pseudomonadota</taxon>
        <taxon>Alphaproteobacteria</taxon>
        <taxon>Hyphomonadales</taxon>
        <taxon>Hyphomonadaceae</taxon>
        <taxon>Hyphomonas</taxon>
    </lineage>
</organism>
<dbReference type="AlphaFoldDB" id="A0A062U1L0"/>
<dbReference type="InterPro" id="IPR007434">
    <property type="entry name" value="FemAB-like"/>
</dbReference>
<evidence type="ECO:0000313" key="1">
    <source>
        <dbReference type="EMBL" id="RAN34297.1"/>
    </source>
</evidence>
<accession>A0A062U1L0</accession>
<keyword evidence="2" id="KW-1185">Reference proteome</keyword>
<dbReference type="Pfam" id="PF04339">
    <property type="entry name" value="FemAB_like"/>
    <property type="match status" value="1"/>
</dbReference>
<gene>
    <name evidence="1" type="ORF">HY3_01435</name>
</gene>
<dbReference type="STRING" id="1280941.HY2_01350"/>